<dbReference type="Gene3D" id="3.40.50.1820">
    <property type="entry name" value="alpha/beta hydrolase"/>
    <property type="match status" value="1"/>
</dbReference>
<organism evidence="2 3">
    <name type="scientific">Brassica carinata</name>
    <name type="common">Ethiopian mustard</name>
    <name type="synonym">Abyssinian cabbage</name>
    <dbReference type="NCBI Taxonomy" id="52824"/>
    <lineage>
        <taxon>Eukaryota</taxon>
        <taxon>Viridiplantae</taxon>
        <taxon>Streptophyta</taxon>
        <taxon>Embryophyta</taxon>
        <taxon>Tracheophyta</taxon>
        <taxon>Spermatophyta</taxon>
        <taxon>Magnoliopsida</taxon>
        <taxon>eudicotyledons</taxon>
        <taxon>Gunneridae</taxon>
        <taxon>Pentapetalae</taxon>
        <taxon>rosids</taxon>
        <taxon>malvids</taxon>
        <taxon>Brassicales</taxon>
        <taxon>Brassicaceae</taxon>
        <taxon>Brassiceae</taxon>
        <taxon>Brassica</taxon>
    </lineage>
</organism>
<dbReference type="Proteomes" id="UP000886595">
    <property type="component" value="Unassembled WGS sequence"/>
</dbReference>
<evidence type="ECO:0000313" key="2">
    <source>
        <dbReference type="EMBL" id="KAG2324427.1"/>
    </source>
</evidence>
<dbReference type="InterPro" id="IPR029058">
    <property type="entry name" value="AB_hydrolase_fold"/>
</dbReference>
<feature type="domain" description="AB hydrolase-1" evidence="1">
    <location>
        <begin position="52"/>
        <end position="296"/>
    </location>
</feature>
<evidence type="ECO:0000259" key="1">
    <source>
        <dbReference type="Pfam" id="PF12697"/>
    </source>
</evidence>
<dbReference type="SUPFAM" id="SSF53474">
    <property type="entry name" value="alpha/beta-Hydrolases"/>
    <property type="match status" value="1"/>
</dbReference>
<dbReference type="AlphaFoldDB" id="A0A8X8B7M2"/>
<keyword evidence="3" id="KW-1185">Reference proteome</keyword>
<sequence length="305" mass="34701">MASSFTFSGAIEKTYKSGFKKSGLQSVIIDVNDETKVHFWVSRTRVESKPNLLLIHGLGPSAIWQWYKVARRLSPHFNLFIPDLVIFGGSSTSRPERTDVFQAQTLMQALDNQSVTRFSLVGLSYGGFVGYRMAAMFGKAVERVVICCAAVCMEENDMRDGGVFKVSDIDEASKILVPESVEKLRELMGFIFYKPFLALAKLVPTSVLHDFIEHVLTRDNMEEKREMIKNLLKDRIISEIPKLTQETLIIWGKHDQVFPLEMGKRLEMHLGDKGQLDVIKRAGHVFNVERPGKFAKHLKYFLLQN</sequence>
<comment type="caution">
    <text evidence="2">The sequence shown here is derived from an EMBL/GenBank/DDBJ whole genome shotgun (WGS) entry which is preliminary data.</text>
</comment>
<dbReference type="PANTHER" id="PTHR43139:SF59">
    <property type="entry name" value="ALPHA_BETA-HYDROLASES SUPERFAMILY PROTEIN"/>
    <property type="match status" value="1"/>
</dbReference>
<dbReference type="PRINTS" id="PR00111">
    <property type="entry name" value="ABHYDROLASE"/>
</dbReference>
<protein>
    <recommendedName>
        <fullName evidence="1">AB hydrolase-1 domain-containing protein</fullName>
    </recommendedName>
</protein>
<dbReference type="Pfam" id="PF12697">
    <property type="entry name" value="Abhydrolase_6"/>
    <property type="match status" value="1"/>
</dbReference>
<gene>
    <name evidence="2" type="ORF">Bca52824_007155</name>
</gene>
<dbReference type="EMBL" id="JAAMPC010000002">
    <property type="protein sequence ID" value="KAG2324427.1"/>
    <property type="molecule type" value="Genomic_DNA"/>
</dbReference>
<dbReference type="InterPro" id="IPR000073">
    <property type="entry name" value="AB_hydrolase_1"/>
</dbReference>
<reference evidence="2 3" key="1">
    <citation type="submission" date="2020-02" db="EMBL/GenBank/DDBJ databases">
        <authorList>
            <person name="Ma Q."/>
            <person name="Huang Y."/>
            <person name="Song X."/>
            <person name="Pei D."/>
        </authorList>
    </citation>
    <scope>NUCLEOTIDE SEQUENCE [LARGE SCALE GENOMIC DNA]</scope>
    <source>
        <strain evidence="2">Sxm20200214</strain>
        <tissue evidence="2">Leaf</tissue>
    </source>
</reference>
<proteinExistence type="predicted"/>
<dbReference type="PANTHER" id="PTHR43139">
    <property type="entry name" value="SI:DKEY-122A22.2"/>
    <property type="match status" value="1"/>
</dbReference>
<dbReference type="OrthoDB" id="6431331at2759"/>
<dbReference type="InterPro" id="IPR052370">
    <property type="entry name" value="Meta-cleavage_hydrolase"/>
</dbReference>
<accession>A0A8X8B7M2</accession>
<evidence type="ECO:0000313" key="3">
    <source>
        <dbReference type="Proteomes" id="UP000886595"/>
    </source>
</evidence>
<name>A0A8X8B7M2_BRACI</name>